<dbReference type="InterPro" id="IPR045851">
    <property type="entry name" value="AMP-bd_C_sf"/>
</dbReference>
<comment type="caution">
    <text evidence="7">The sequence shown here is derived from an EMBL/GenBank/DDBJ whole genome shotgun (WGS) entry which is preliminary data.</text>
</comment>
<keyword evidence="1" id="KW-0596">Phosphopantetheine</keyword>
<feature type="domain" description="Carrier" evidence="6">
    <location>
        <begin position="1958"/>
        <end position="2034"/>
    </location>
</feature>
<evidence type="ECO:0000313" key="8">
    <source>
        <dbReference type="Proteomes" id="UP001438707"/>
    </source>
</evidence>
<dbReference type="InterPro" id="IPR036736">
    <property type="entry name" value="ACP-like_sf"/>
</dbReference>
<dbReference type="Proteomes" id="UP001438707">
    <property type="component" value="Unassembled WGS sequence"/>
</dbReference>
<dbReference type="Gene3D" id="3.40.50.980">
    <property type="match status" value="2"/>
</dbReference>
<dbReference type="InterPro" id="IPR001242">
    <property type="entry name" value="Condensation_dom"/>
</dbReference>
<dbReference type="FunFam" id="3.40.50.12780:FF:000012">
    <property type="entry name" value="Non-ribosomal peptide synthetase"/>
    <property type="match status" value="1"/>
</dbReference>
<dbReference type="Gene3D" id="1.10.1200.10">
    <property type="entry name" value="ACP-like"/>
    <property type="match status" value="2"/>
</dbReference>
<feature type="compositionally biased region" description="Low complexity" evidence="5">
    <location>
        <begin position="1251"/>
        <end position="1261"/>
    </location>
</feature>
<dbReference type="PANTHER" id="PTHR45527:SF1">
    <property type="entry name" value="FATTY ACID SYNTHASE"/>
    <property type="match status" value="1"/>
</dbReference>
<dbReference type="InterPro" id="IPR020845">
    <property type="entry name" value="AMP-binding_CS"/>
</dbReference>
<name>A0AAW1QKF1_9CHLO</name>
<feature type="domain" description="Carrier" evidence="6">
    <location>
        <begin position="896"/>
        <end position="971"/>
    </location>
</feature>
<dbReference type="EMBL" id="JALJOS010000035">
    <property type="protein sequence ID" value="KAK9821894.1"/>
    <property type="molecule type" value="Genomic_DNA"/>
</dbReference>
<dbReference type="SUPFAM" id="SSF52777">
    <property type="entry name" value="CoA-dependent acyltransferases"/>
    <property type="match status" value="4"/>
</dbReference>
<evidence type="ECO:0000313" key="7">
    <source>
        <dbReference type="EMBL" id="KAK9821894.1"/>
    </source>
</evidence>
<dbReference type="GO" id="GO:0005737">
    <property type="term" value="C:cytoplasm"/>
    <property type="evidence" value="ECO:0007669"/>
    <property type="project" value="TreeGrafter"/>
</dbReference>
<dbReference type="InterPro" id="IPR009081">
    <property type="entry name" value="PP-bd_ACP"/>
</dbReference>
<dbReference type="InterPro" id="IPR000873">
    <property type="entry name" value="AMP-dep_synth/lig_dom"/>
</dbReference>
<dbReference type="GO" id="GO:0016874">
    <property type="term" value="F:ligase activity"/>
    <property type="evidence" value="ECO:0007669"/>
    <property type="project" value="UniProtKB-KW"/>
</dbReference>
<feature type="region of interest" description="Disordered" evidence="5">
    <location>
        <begin position="2038"/>
        <end position="2131"/>
    </location>
</feature>
<organism evidence="7 8">
    <name type="scientific">Apatococcus lobatus</name>
    <dbReference type="NCBI Taxonomy" id="904363"/>
    <lineage>
        <taxon>Eukaryota</taxon>
        <taxon>Viridiplantae</taxon>
        <taxon>Chlorophyta</taxon>
        <taxon>core chlorophytes</taxon>
        <taxon>Trebouxiophyceae</taxon>
        <taxon>Chlorellales</taxon>
        <taxon>Chlorellaceae</taxon>
        <taxon>Apatococcus</taxon>
    </lineage>
</organism>
<dbReference type="Gene3D" id="3.30.559.10">
    <property type="entry name" value="Chloramphenicol acetyltransferase-like domain"/>
    <property type="match status" value="2"/>
</dbReference>
<keyword evidence="8" id="KW-1185">Reference proteome</keyword>
<dbReference type="InterPro" id="IPR010071">
    <property type="entry name" value="AA_adenyl_dom"/>
</dbReference>
<evidence type="ECO:0000256" key="2">
    <source>
        <dbReference type="ARBA" id="ARBA00022553"/>
    </source>
</evidence>
<keyword evidence="2" id="KW-0597">Phosphoprotein</keyword>
<dbReference type="Gene3D" id="3.30.300.30">
    <property type="match status" value="2"/>
</dbReference>
<dbReference type="CDD" id="cd05930">
    <property type="entry name" value="A_NRPS"/>
    <property type="match status" value="1"/>
</dbReference>
<sequence>MNGAQPHPGYIDSLGPPPASPILHSHQPHLNGFDSIKDLSVPNGDTNLAGANGFAFSDVPLANGGAKSRTPSPFMVNASQGSAPPAGGVKSPPVLSPRNSVGSPLFINERGPSLGLGRRRSTIGDQAKDAFWKANLAGKPPLLLLPVDKPRTAASSLADALQVPLALPAQLSSQLVLLAQQLGSELHHLLLAAFNVLLMRYSRQDDLTIGCAAQSFPDAASIVPVRSDLSYDPRFDALVGKIGEATGSARQHAGLSMERMLEAAGGKSYDASSKTNPLYQAVFLLQSGGSHLMEELQEELQRFRFDVMLEVEDRGPEISGTLSYNEGLFSGETISRMADHLLVLLSSIVANPRLPISRLTFIQASERELVLTRFNSTNVELPALCQGQALIQIFEHWAATNPSGPCLMYGKSLLSYREVDAKANQLSHHLAGLGVVPGSSVGVMMERSLDLYIAILATLKAGGAYVPMDPEYPADRLVLMAEDSEAPVLLTQQHVMAKVTLATQSKVVVVDRAWDEISLHPATSLNIPADVTRLMYMIFTSGSTGRPKGTMLQGAGLVNYCHFLATSQKLGSHDVFLQKTPISFDVSVREIFLPFFCGGCLVAAPPGVHRDTQALAQLITARSITCTSWVPSQLEMFVQEVHLGDCQRLRVCYVSGEALPPSTVQKFAQRLPRAQLHNLYGPTEATVDVTAYDTRKHMGRATVPIGRPISNVRMYVLDSHLQPLPVGVPGELMISSRQLARGYLKRDDINAEKFIPNPFGQGEYARIYRTGDLARWLPDGNIEFLGRIDFQVKLRGFRIELGEVENVLAQCRDVQLAVAQLCNDSAGTPHLVAYVTPLEVSIDACKAEMQASVPDYMVPEIILPMAHLPALPNGKVNRKGLPPPGFTHVARRKYVGPHNLNEEHIQDIWHEVLQQKPISVDADFFQIGGNSLSAGKVVSRIRNIFNINCPFTTIFQDRTIERLAQFVEVALTQKAAGPRVTASGSSQDANRRQWASHDESARIPAYHTKQNLASGVLASYSQELLIFNNELDPFNPAHNEPFWVRIHGPLNVEALYTAFLFLADRHTLMRSRFELADVAGPQIRMQRSKDFHLNFEYIDLRSNASLLAPGMEDRAKASLKAGSGFVEKFRRQATTGSFTLQRATTAESLPTFSAASHTERQEMVAGPVKPPMVARQQLAAELRQVSSRLHTISSLPEHADTVQKMDSYLKTLKNTSGVLMGAEAGGSDQATGAEPAGVPKRIPETSTLHDSSISQASAAEISAQAEGASDYRTLEAMRDSGASTSALLPPSTVEAERVSSAPIDEAAGPGPKSDQSNTAQEILNIRSRVKKALVMHYLTLGLYSAWKSDGKTGMLKAVKRRLCCCLAPKIWEDEFGGPASPKPGLPSNPAIDVPELKSMDSRRSVKLRELLRECAAVKFDLQKGPLWRINLFKDGDGHVLLVTLHHTITDGWSTGIICRELSAAYNAFACSSYPRLPPLPIQYGDYSTWQRNWLKAGTMDQQLVYWSRKMRGADPLWDFPFDLPRPNVPSTRGGRVPVRLEGEVMQGVKSLMTRTNSTMFMTLLAAFKLLLARYCGGSEDLCVGAPYAGRNRAEAESLIGAFLAAVAIRTDLSGNPTFQQLTERVRAAALEAFENADTPYHLVLLEVSEGSPGEGGASFTPLFQSMFFLHDESWAEGLAFDRCKVEPVHIIEKNVARFDLTLELTVQEGGSLVLGHLEYSKDLVREETAVRMVAMFQNLLKSIARMPETSIWQLPLVTLEERRQLQRFNVTPAVAAQLPDKLRGEVDQSVWPVCLDGNQQQMPLGVRGELFLAKGPRSMDLTACGPLIPTGLLVRFLSDSRIEVLGQLSNKLSVNAYPVQLEELESLVVSASTQVREAAVVVHPDEKTGKDCLVAFVSPPDVDMQALDLTFRRKYPLYMVPALFQGVGSIPRLRSGQVCRGALPQPDWTRRRAVPYTAPRNSLEIEVQLIWQAVIGLSKPISIHEDFSGVGGNMLHAVIINAIFRQVLGVTLPALGIFRERTIANLANTVRKARIEQKNGLGRYGHRARQPSFTARRRQGLPPAPQTGARWAPTRQSETELSSSRPGQLVLPEAQGHQRGPSNASSGGIFPESPGPSSHASNVALLSSHGR</sequence>
<evidence type="ECO:0000256" key="5">
    <source>
        <dbReference type="SAM" id="MobiDB-lite"/>
    </source>
</evidence>
<proteinExistence type="inferred from homology"/>
<dbReference type="Gene3D" id="3.30.559.30">
    <property type="entry name" value="Nonribosomal peptide synthetase, condensation domain"/>
    <property type="match status" value="2"/>
</dbReference>
<feature type="compositionally biased region" description="Polar residues" evidence="5">
    <location>
        <begin position="2115"/>
        <end position="2125"/>
    </location>
</feature>
<keyword evidence="3" id="KW-0436">Ligase</keyword>
<dbReference type="PROSITE" id="PS00455">
    <property type="entry name" value="AMP_BINDING"/>
    <property type="match status" value="1"/>
</dbReference>
<feature type="region of interest" description="Disordered" evidence="5">
    <location>
        <begin position="1"/>
        <end position="29"/>
    </location>
</feature>
<dbReference type="GO" id="GO:0031177">
    <property type="term" value="F:phosphopantetheine binding"/>
    <property type="evidence" value="ECO:0007669"/>
    <property type="project" value="InterPro"/>
</dbReference>
<dbReference type="GO" id="GO:0043041">
    <property type="term" value="P:amino acid activation for nonribosomal peptide biosynthetic process"/>
    <property type="evidence" value="ECO:0007669"/>
    <property type="project" value="TreeGrafter"/>
</dbReference>
<protein>
    <recommendedName>
        <fullName evidence="6">Carrier domain-containing protein</fullName>
    </recommendedName>
</protein>
<feature type="compositionally biased region" description="Basic residues" evidence="5">
    <location>
        <begin position="2044"/>
        <end position="2059"/>
    </location>
</feature>
<reference evidence="7 8" key="1">
    <citation type="journal article" date="2024" name="Nat. Commun.">
        <title>Phylogenomics reveals the evolutionary origins of lichenization in chlorophyte algae.</title>
        <authorList>
            <person name="Puginier C."/>
            <person name="Libourel C."/>
            <person name="Otte J."/>
            <person name="Skaloud P."/>
            <person name="Haon M."/>
            <person name="Grisel S."/>
            <person name="Petersen M."/>
            <person name="Berrin J.G."/>
            <person name="Delaux P.M."/>
            <person name="Dal Grande F."/>
            <person name="Keller J."/>
        </authorList>
    </citation>
    <scope>NUCLEOTIDE SEQUENCE [LARGE SCALE GENOMIC DNA]</scope>
    <source>
        <strain evidence="7 8">SAG 2145</strain>
    </source>
</reference>
<dbReference type="PROSITE" id="PS50075">
    <property type="entry name" value="CARRIER"/>
    <property type="match status" value="2"/>
</dbReference>
<accession>A0AAW1QKF1</accession>
<dbReference type="FunFam" id="3.40.50.980:FF:000001">
    <property type="entry name" value="Non-ribosomal peptide synthetase"/>
    <property type="match status" value="1"/>
</dbReference>
<dbReference type="Pfam" id="PF00501">
    <property type="entry name" value="AMP-binding"/>
    <property type="match status" value="1"/>
</dbReference>
<dbReference type="CDD" id="cd19531">
    <property type="entry name" value="LCL_NRPS-like"/>
    <property type="match status" value="1"/>
</dbReference>
<dbReference type="GO" id="GO:0044550">
    <property type="term" value="P:secondary metabolite biosynthetic process"/>
    <property type="evidence" value="ECO:0007669"/>
    <property type="project" value="TreeGrafter"/>
</dbReference>
<dbReference type="Pfam" id="PF00550">
    <property type="entry name" value="PP-binding"/>
    <property type="match status" value="1"/>
</dbReference>
<evidence type="ECO:0000256" key="3">
    <source>
        <dbReference type="ARBA" id="ARBA00022598"/>
    </source>
</evidence>
<gene>
    <name evidence="7" type="ORF">WJX74_010525</name>
</gene>
<dbReference type="SUPFAM" id="SSF47336">
    <property type="entry name" value="ACP-like"/>
    <property type="match status" value="2"/>
</dbReference>
<dbReference type="SUPFAM" id="SSF56801">
    <property type="entry name" value="Acetyl-CoA synthetase-like"/>
    <property type="match status" value="2"/>
</dbReference>
<dbReference type="NCBIfam" id="TIGR01733">
    <property type="entry name" value="AA-adenyl-dom"/>
    <property type="match status" value="1"/>
</dbReference>
<comment type="similarity">
    <text evidence="4">Belongs to the NRP synthetase family.</text>
</comment>
<dbReference type="InterPro" id="IPR020806">
    <property type="entry name" value="PKS_PP-bd"/>
</dbReference>
<dbReference type="FunFam" id="2.30.38.10:FF:000001">
    <property type="entry name" value="Non-ribosomal peptide synthetase PvdI"/>
    <property type="match status" value="1"/>
</dbReference>
<feature type="region of interest" description="Disordered" evidence="5">
    <location>
        <begin position="1282"/>
        <end position="1318"/>
    </location>
</feature>
<dbReference type="SMART" id="SM00823">
    <property type="entry name" value="PKS_PP"/>
    <property type="match status" value="1"/>
</dbReference>
<feature type="region of interest" description="Disordered" evidence="5">
    <location>
        <begin position="1220"/>
        <end position="1261"/>
    </location>
</feature>
<evidence type="ECO:0000259" key="6">
    <source>
        <dbReference type="PROSITE" id="PS50075"/>
    </source>
</evidence>
<dbReference type="Pfam" id="PF00668">
    <property type="entry name" value="Condensation"/>
    <property type="match status" value="2"/>
</dbReference>
<feature type="compositionally biased region" description="Polar residues" evidence="5">
    <location>
        <begin position="2074"/>
        <end position="2086"/>
    </location>
</feature>
<evidence type="ECO:0000256" key="1">
    <source>
        <dbReference type="ARBA" id="ARBA00022450"/>
    </source>
</evidence>
<dbReference type="Gene3D" id="2.30.38.10">
    <property type="entry name" value="Luciferase, Domain 3"/>
    <property type="match status" value="1"/>
</dbReference>
<evidence type="ECO:0000256" key="4">
    <source>
        <dbReference type="ARBA" id="ARBA00029454"/>
    </source>
</evidence>
<dbReference type="PANTHER" id="PTHR45527">
    <property type="entry name" value="NONRIBOSOMAL PEPTIDE SYNTHETASE"/>
    <property type="match status" value="1"/>
</dbReference>
<dbReference type="InterPro" id="IPR023213">
    <property type="entry name" value="CAT-like_dom_sf"/>
</dbReference>